<evidence type="ECO:0000256" key="4">
    <source>
        <dbReference type="ARBA" id="ARBA00022807"/>
    </source>
</evidence>
<evidence type="ECO:0000313" key="9">
    <source>
        <dbReference type="EMBL" id="MFC3986433.1"/>
    </source>
</evidence>
<organism evidence="9 10">
    <name type="scientific">Streptosporangium jomthongense</name>
    <dbReference type="NCBI Taxonomy" id="1193683"/>
    <lineage>
        <taxon>Bacteria</taxon>
        <taxon>Bacillati</taxon>
        <taxon>Actinomycetota</taxon>
        <taxon>Actinomycetes</taxon>
        <taxon>Streptosporangiales</taxon>
        <taxon>Streptosporangiaceae</taxon>
        <taxon>Streptosporangium</taxon>
    </lineage>
</organism>
<keyword evidence="2" id="KW-0645">Protease</keyword>
<feature type="transmembrane region" description="Helical" evidence="7">
    <location>
        <begin position="776"/>
        <end position="797"/>
    </location>
</feature>
<feature type="transmembrane region" description="Helical" evidence="7">
    <location>
        <begin position="747"/>
        <end position="770"/>
    </location>
</feature>
<dbReference type="PANTHER" id="PTHR47359">
    <property type="entry name" value="PEPTIDOGLYCAN DL-ENDOPEPTIDASE CWLO"/>
    <property type="match status" value="1"/>
</dbReference>
<feature type="transmembrane region" description="Helical" evidence="7">
    <location>
        <begin position="809"/>
        <end position="831"/>
    </location>
</feature>
<dbReference type="InterPro" id="IPR000064">
    <property type="entry name" value="NLP_P60_dom"/>
</dbReference>
<keyword evidence="7" id="KW-0472">Membrane</keyword>
<feature type="domain" description="NlpC/P60" evidence="8">
    <location>
        <begin position="1216"/>
        <end position="1334"/>
    </location>
</feature>
<dbReference type="Proteomes" id="UP001595698">
    <property type="component" value="Unassembled WGS sequence"/>
</dbReference>
<evidence type="ECO:0000313" key="10">
    <source>
        <dbReference type="Proteomes" id="UP001595698"/>
    </source>
</evidence>
<dbReference type="EMBL" id="JBHSBC010000056">
    <property type="protein sequence ID" value="MFC3986433.1"/>
    <property type="molecule type" value="Genomic_DNA"/>
</dbReference>
<evidence type="ECO:0000256" key="1">
    <source>
        <dbReference type="ARBA" id="ARBA00007074"/>
    </source>
</evidence>
<keyword evidence="10" id="KW-1185">Reference proteome</keyword>
<proteinExistence type="inferred from homology"/>
<evidence type="ECO:0000256" key="6">
    <source>
        <dbReference type="SAM" id="MobiDB-lite"/>
    </source>
</evidence>
<accession>A0ABV8FG26</accession>
<dbReference type="PROSITE" id="PS51935">
    <property type="entry name" value="NLPC_P60"/>
    <property type="match status" value="1"/>
</dbReference>
<dbReference type="InterPro" id="IPR038765">
    <property type="entry name" value="Papain-like_cys_pep_sf"/>
</dbReference>
<dbReference type="SUPFAM" id="SSF54001">
    <property type="entry name" value="Cysteine proteinases"/>
    <property type="match status" value="1"/>
</dbReference>
<evidence type="ECO:0000256" key="2">
    <source>
        <dbReference type="ARBA" id="ARBA00022670"/>
    </source>
</evidence>
<keyword evidence="4" id="KW-0788">Thiol protease</keyword>
<dbReference type="InterPro" id="IPR051794">
    <property type="entry name" value="PG_Endopeptidase_C40"/>
</dbReference>
<comment type="similarity">
    <text evidence="1">Belongs to the peptidase C40 family.</text>
</comment>
<evidence type="ECO:0000256" key="7">
    <source>
        <dbReference type="SAM" id="Phobius"/>
    </source>
</evidence>
<feature type="region of interest" description="Disordered" evidence="6">
    <location>
        <begin position="59"/>
        <end position="78"/>
    </location>
</feature>
<gene>
    <name evidence="9" type="ORF">ACFOYY_40320</name>
</gene>
<dbReference type="RefSeq" id="WP_386196667.1">
    <property type="nucleotide sequence ID" value="NZ_JBHSBC010000056.1"/>
</dbReference>
<dbReference type="Gene3D" id="3.90.1720.10">
    <property type="entry name" value="endopeptidase domain like (from Nostoc punctiforme)"/>
    <property type="match status" value="1"/>
</dbReference>
<dbReference type="PANTHER" id="PTHR47359:SF3">
    <property type="entry name" value="NLP_P60 DOMAIN-CONTAINING PROTEIN-RELATED"/>
    <property type="match status" value="1"/>
</dbReference>
<reference evidence="10" key="1">
    <citation type="journal article" date="2019" name="Int. J. Syst. Evol. Microbiol.">
        <title>The Global Catalogue of Microorganisms (GCM) 10K type strain sequencing project: providing services to taxonomists for standard genome sequencing and annotation.</title>
        <authorList>
            <consortium name="The Broad Institute Genomics Platform"/>
            <consortium name="The Broad Institute Genome Sequencing Center for Infectious Disease"/>
            <person name="Wu L."/>
            <person name="Ma J."/>
        </authorList>
    </citation>
    <scope>NUCLEOTIDE SEQUENCE [LARGE SCALE GENOMIC DNA]</scope>
    <source>
        <strain evidence="10">TBRC 7912</strain>
    </source>
</reference>
<protein>
    <submittedName>
        <fullName evidence="9">NlpC/P60 family protein</fullName>
    </submittedName>
</protein>
<evidence type="ECO:0000259" key="8">
    <source>
        <dbReference type="PROSITE" id="PS51935"/>
    </source>
</evidence>
<keyword evidence="5" id="KW-0175">Coiled coil</keyword>
<comment type="caution">
    <text evidence="9">The sequence shown here is derived from an EMBL/GenBank/DDBJ whole genome shotgun (WGS) entry which is preliminary data.</text>
</comment>
<name>A0ABV8FG26_9ACTN</name>
<keyword evidence="3" id="KW-0378">Hydrolase</keyword>
<keyword evidence="7" id="KW-0812">Transmembrane</keyword>
<feature type="coiled-coil region" evidence="5">
    <location>
        <begin position="408"/>
        <end position="563"/>
    </location>
</feature>
<sequence length="1403" mass="146941">MAEFTAGDVIVPVVPSAKGFIDDLKKQILPGAYNLGQAIGKDIQRGISDALKGVYEPLQEETKKRRQQAPRDGDEVGGAFARGFKRQVEAAFKSLPKAEIDADSSEAQKRVQELRTSLETLSKKTIGVDIDAKTALEELTKLQAELTALNEDAEVDVKADTAAALAQLAKIQADVDKISGKPVEVPVRVEPEEDPAAEGARQGGAYAQKFKSQVEAAFRSLPELVIDANSSPAAAKIADLRARMEALASKTVGIDINSVQAQAELSALKAELSALDGQQISADAEVDVAAALAELTALDAALERVDGKTARAEVDVDAAGALAQIALVTAALAAIPAVATAALGAGALGGVLASAGVGFAGLAAVAVPSLQRIQEAAKQQEQAVKSSAGATTSAGAAAAQAALQSMQLEDAERRITDAKTAAKQAEEGLTEARRAAKQAADDLARSVANAALSEESAALSVEEARARLAKLQMEASKPGNTVTDLELQRADLSVREAEQRHKDAIARTKQLQAEQKAADKAGIEGSKQVVAAKDKITQADKRVEDAERQLKVMQLQQAAAAKTQAASTGGVTKELVKLTPAAAAAGRQIEAFKNTYEAWQKRLEPAVLPAVTGALKVVQGLFKPLTPLISGSAKALTGLEQAASKALGGKFWTSFFSDLSKQAPTAITGLGKSLLSIGTGVAGVIKAFLPFVPTIVGGIQKAASAFATWGKGLGKSNAFQAFIAYVRQAWPSIQAIFINLSAAIKNVVSALAPIGTTALATISGIFKAIASLPPNVVRGIAVGILAIAAAVKVWAITQQILNLALKDNPIGLIITAIALVVAAVIAAYHAFPEFKAVVDAAIQGIVQVISWAWENAIKPAFEALKEFVMTVVAPAVTWLWQNVIVPAWQGISAAVTWAWNTVIQPALKALWNFVKTVLAPAVTWLWETIVKPAFTKIGEWIKTAWTTVIQPALTALWKFITETLAPKVLWLFENVVKPTFSKAGEVIKAAWETVIKPALTALWKFITEDVPNGFKKGVSMIETFWNNLKDIAKKPINFIIETVYNGGIVKVWNAVADALGLKDTTKLSAIPALAKGGIYPGYTPGKDVGLAAVSGGEAIMRPEWTRAVGEDYVHSANAAARKGGVGGVARFLGIAGDPGGAGFAGAFASGGIVGNIKEVLAGGLKIGAEKLLNPLLDQAQAAMGGSPWAKMLVGVPKKMISMVIDSIGAKEEKAGGPKAAKAIAFARAQLGKPYLWGGTGPDAFDCSGLVMRALQAAGVSGVPRVSQAQMKWVKPVQTPTPGDLGFPHPGHVWMYSSKNSIIEAPYTGANVREVAARSAQLIGRPQYDSGGYLMPGTSLVHNGTGRPEPVLTDRQWQDISRSTQGGDGSLVNIGEMHVTPEQSPYAIAQDLRFIMGQGVRSRG</sequence>
<dbReference type="Pfam" id="PF00877">
    <property type="entry name" value="NLPC_P60"/>
    <property type="match status" value="1"/>
</dbReference>
<keyword evidence="7" id="KW-1133">Transmembrane helix</keyword>
<evidence type="ECO:0000256" key="5">
    <source>
        <dbReference type="SAM" id="Coils"/>
    </source>
</evidence>
<feature type="coiled-coil region" evidence="5">
    <location>
        <begin position="104"/>
        <end position="156"/>
    </location>
</feature>
<evidence type="ECO:0000256" key="3">
    <source>
        <dbReference type="ARBA" id="ARBA00022801"/>
    </source>
</evidence>